<dbReference type="SUPFAM" id="SSF81301">
    <property type="entry name" value="Nucleotidyltransferase"/>
    <property type="match status" value="1"/>
</dbReference>
<name>D1YWW4_METPS</name>
<dbReference type="PANTHER" id="PTHR43449:SF1">
    <property type="entry name" value="POLYMERASE BETA NUCLEOTIDYLTRANSFERASE DOMAIN-CONTAINING PROTEIN"/>
    <property type="match status" value="1"/>
</dbReference>
<dbReference type="InParanoid" id="D1YWW4"/>
<accession>D1YWW4</accession>
<dbReference type="Gene3D" id="3.30.460.10">
    <property type="entry name" value="Beta Polymerase, domain 2"/>
    <property type="match status" value="1"/>
</dbReference>
<gene>
    <name evidence="2" type="ordered locus">MCP_0864</name>
</gene>
<reference evidence="2 3" key="2">
    <citation type="journal article" date="2008" name="Int. J. Syst. Evol. Microbiol.">
        <title>Methanocella paludicola gen. nov., sp. nov., a methane-producing archaeon, the first isolate of the lineage 'Rice Cluster I', and proposal of the new archaeal order Methanocellales ord. nov.</title>
        <authorList>
            <person name="Sakai S."/>
            <person name="Imachi H."/>
            <person name="Hanada S."/>
            <person name="Ohashi A."/>
            <person name="Harada H."/>
            <person name="Kamagata Y."/>
        </authorList>
    </citation>
    <scope>NUCLEOTIDE SEQUENCE [LARGE SCALE GENOMIC DNA]</scope>
    <source>
        <strain evidence="3">DSM 17711 / JCM 13418 / NBRC 101707 / SANAE</strain>
    </source>
</reference>
<dbReference type="CDD" id="cd05403">
    <property type="entry name" value="NT_KNTase_like"/>
    <property type="match status" value="1"/>
</dbReference>
<dbReference type="KEGG" id="mpd:MCP_0864"/>
<reference evidence="3" key="3">
    <citation type="journal article" date="2011" name="PLoS ONE">
        <title>Genome sequence of a mesophilic hydrogenotrophic methanogen Methanocella paludicola, the first cultivated representative of the order Methanocellales.</title>
        <authorList>
            <person name="Sakai S."/>
            <person name="Takaki Y."/>
            <person name="Shimamura S."/>
            <person name="Sekine M."/>
            <person name="Tajima T."/>
            <person name="Kosugi H."/>
            <person name="Ichikawa N."/>
            <person name="Tasumi E."/>
            <person name="Hiraki A.T."/>
            <person name="Shimizu A."/>
            <person name="Kato Y."/>
            <person name="Nishiko R."/>
            <person name="Mori K."/>
            <person name="Fujita N."/>
            <person name="Imachi H."/>
            <person name="Takai K."/>
        </authorList>
    </citation>
    <scope>NUCLEOTIDE SEQUENCE [LARGE SCALE GENOMIC DNA]</scope>
    <source>
        <strain evidence="3">DSM 17711 / JCM 13418 / NBRC 101707 / SANAE</strain>
    </source>
</reference>
<evidence type="ECO:0000313" key="3">
    <source>
        <dbReference type="Proteomes" id="UP000001882"/>
    </source>
</evidence>
<proteinExistence type="predicted"/>
<evidence type="ECO:0000259" key="1">
    <source>
        <dbReference type="Pfam" id="PF01909"/>
    </source>
</evidence>
<protein>
    <submittedName>
        <fullName evidence="2">Nucleotidyl transferase</fullName>
    </submittedName>
</protein>
<dbReference type="InterPro" id="IPR043519">
    <property type="entry name" value="NT_sf"/>
</dbReference>
<dbReference type="Pfam" id="PF01909">
    <property type="entry name" value="NTP_transf_2"/>
    <property type="match status" value="1"/>
</dbReference>
<evidence type="ECO:0000313" key="2">
    <source>
        <dbReference type="EMBL" id="BAI60936.1"/>
    </source>
</evidence>
<dbReference type="Proteomes" id="UP000001882">
    <property type="component" value="Chromosome"/>
</dbReference>
<reference evidence="2 3" key="1">
    <citation type="journal article" date="2007" name="Appl. Environ. Microbiol.">
        <title>Isolation of key methanogens for global methane emission from rice paddy fields: a novel isolate affiliated with the clone cluster rice cluster I.</title>
        <authorList>
            <person name="Sakai S."/>
            <person name="Imachi H."/>
            <person name="Sekiguchi Y."/>
            <person name="Ohashi A."/>
            <person name="Harada H."/>
            <person name="Kamagata Y."/>
        </authorList>
    </citation>
    <scope>NUCLEOTIDE SEQUENCE [LARGE SCALE GENOMIC DNA]</scope>
    <source>
        <strain evidence="3">DSM 17711 / JCM 13418 / NBRC 101707 / SANAE</strain>
    </source>
</reference>
<organism evidence="2 3">
    <name type="scientific">Methanocella paludicola (strain DSM 17711 / JCM 13418 / NBRC 101707 / SANAE)</name>
    <dbReference type="NCBI Taxonomy" id="304371"/>
    <lineage>
        <taxon>Archaea</taxon>
        <taxon>Methanobacteriati</taxon>
        <taxon>Methanobacteriota</taxon>
        <taxon>Stenosarchaea group</taxon>
        <taxon>Methanomicrobia</taxon>
        <taxon>Methanocellales</taxon>
        <taxon>Methanocellaceae</taxon>
        <taxon>Methanocella</taxon>
    </lineage>
</organism>
<keyword evidence="3" id="KW-1185">Reference proteome</keyword>
<dbReference type="eggNOG" id="arCOG01195">
    <property type="taxonomic scope" value="Archaea"/>
</dbReference>
<sequence length="92" mass="10977">MEQITDKKVKDWIDRFLAVIKEKYSPEKVLLFESRARGDNLIDSDVDLIIMSEKFEGINWLKRIRDVAVYWEGLVPLEPICYTPAEFEEKRR</sequence>
<dbReference type="PANTHER" id="PTHR43449">
    <property type="entry name" value="NUCLEOTIDYLTRANSFERASE"/>
    <property type="match status" value="1"/>
</dbReference>
<dbReference type="EMBL" id="AP011532">
    <property type="protein sequence ID" value="BAI60936.1"/>
    <property type="molecule type" value="Genomic_DNA"/>
</dbReference>
<keyword evidence="2" id="KW-0808">Transferase</keyword>
<dbReference type="GO" id="GO:0016779">
    <property type="term" value="F:nucleotidyltransferase activity"/>
    <property type="evidence" value="ECO:0007669"/>
    <property type="project" value="InterPro"/>
</dbReference>
<feature type="domain" description="Polymerase nucleotidyl transferase" evidence="1">
    <location>
        <begin position="13"/>
        <end position="88"/>
    </location>
</feature>
<dbReference type="AlphaFoldDB" id="D1YWW4"/>
<dbReference type="InterPro" id="IPR002934">
    <property type="entry name" value="Polymerase_NTP_transf_dom"/>
</dbReference>